<dbReference type="AlphaFoldDB" id="A0A8S3R7B1"/>
<feature type="compositionally biased region" description="Polar residues" evidence="1">
    <location>
        <begin position="217"/>
        <end position="253"/>
    </location>
</feature>
<evidence type="ECO:0000256" key="1">
    <source>
        <dbReference type="SAM" id="MobiDB-lite"/>
    </source>
</evidence>
<reference evidence="2" key="1">
    <citation type="submission" date="2021-03" db="EMBL/GenBank/DDBJ databases">
        <authorList>
            <person name="Bekaert M."/>
        </authorList>
    </citation>
    <scope>NUCLEOTIDE SEQUENCE</scope>
</reference>
<feature type="region of interest" description="Disordered" evidence="1">
    <location>
        <begin position="210"/>
        <end position="267"/>
    </location>
</feature>
<organism evidence="2 3">
    <name type="scientific">Mytilus edulis</name>
    <name type="common">Blue mussel</name>
    <dbReference type="NCBI Taxonomy" id="6550"/>
    <lineage>
        <taxon>Eukaryota</taxon>
        <taxon>Metazoa</taxon>
        <taxon>Spiralia</taxon>
        <taxon>Lophotrochozoa</taxon>
        <taxon>Mollusca</taxon>
        <taxon>Bivalvia</taxon>
        <taxon>Autobranchia</taxon>
        <taxon>Pteriomorphia</taxon>
        <taxon>Mytilida</taxon>
        <taxon>Mytiloidea</taxon>
        <taxon>Mytilidae</taxon>
        <taxon>Mytilinae</taxon>
        <taxon>Mytilus</taxon>
    </lineage>
</organism>
<evidence type="ECO:0000313" key="3">
    <source>
        <dbReference type="Proteomes" id="UP000683360"/>
    </source>
</evidence>
<gene>
    <name evidence="2" type="ORF">MEDL_19048</name>
</gene>
<dbReference type="EMBL" id="CAJPWZ010000971">
    <property type="protein sequence ID" value="CAG2204607.1"/>
    <property type="molecule type" value="Genomic_DNA"/>
</dbReference>
<feature type="region of interest" description="Disordered" evidence="1">
    <location>
        <begin position="122"/>
        <end position="188"/>
    </location>
</feature>
<sequence length="267" mass="31626">MTDSSSVGQIKVIPGQERPVDERNISLVNCVPFNNSNKRPEPRRRKIANSDILSCSEVCKAQSYSVWVLLRLLFREVVKFPWKLWICKQSMLNALLREQLKQKTELIATFEKQHKEVIGSIQKLEQQRETDRTLHAEERKTDRKLHEEERETDRKLHKEERETDRKLHEEERETDRKLQEKEREEIKRSQKELNSNMRLLMGQFPQQNMNQPQVQMSDTPSNTNPPQRGTRVTPSNTNQHATGQPGTQLSRGTRQNRRDHYRPNKRT</sequence>
<feature type="compositionally biased region" description="Basic and acidic residues" evidence="1">
    <location>
        <begin position="256"/>
        <end position="267"/>
    </location>
</feature>
<proteinExistence type="predicted"/>
<name>A0A8S3R7B1_MYTED</name>
<comment type="caution">
    <text evidence="2">The sequence shown here is derived from an EMBL/GenBank/DDBJ whole genome shotgun (WGS) entry which is preliminary data.</text>
</comment>
<protein>
    <submittedName>
        <fullName evidence="2">Uncharacterized protein</fullName>
    </submittedName>
</protein>
<keyword evidence="3" id="KW-1185">Reference proteome</keyword>
<evidence type="ECO:0000313" key="2">
    <source>
        <dbReference type="EMBL" id="CAG2204607.1"/>
    </source>
</evidence>
<feature type="compositionally biased region" description="Basic and acidic residues" evidence="1">
    <location>
        <begin position="125"/>
        <end position="188"/>
    </location>
</feature>
<dbReference type="Proteomes" id="UP000683360">
    <property type="component" value="Unassembled WGS sequence"/>
</dbReference>
<accession>A0A8S3R7B1</accession>